<evidence type="ECO:0000259" key="3">
    <source>
        <dbReference type="SMART" id="SM01042"/>
    </source>
</evidence>
<feature type="transmembrane region" description="Helical" evidence="2">
    <location>
        <begin position="243"/>
        <end position="263"/>
    </location>
</feature>
<proteinExistence type="predicted"/>
<dbReference type="PANTHER" id="PTHR28136">
    <property type="entry name" value="NUCLEUS EXPORT PROTEIN BRR6"/>
    <property type="match status" value="1"/>
</dbReference>
<dbReference type="SMART" id="SM01042">
    <property type="entry name" value="Brr6_like_C_C"/>
    <property type="match status" value="1"/>
</dbReference>
<comment type="caution">
    <text evidence="4">The sequence shown here is derived from an EMBL/GenBank/DDBJ whole genome shotgun (WGS) entry which is preliminary data.</text>
</comment>
<gene>
    <name evidence="4" type="ORF">LY90DRAFT_696777</name>
</gene>
<accession>A0A1Y2FUT6</accession>
<keyword evidence="2" id="KW-0812">Transmembrane</keyword>
<dbReference type="PANTHER" id="PTHR28136:SF1">
    <property type="entry name" value="NUCLEUS EXPORT PROTEIN BRL1"/>
    <property type="match status" value="1"/>
</dbReference>
<keyword evidence="2" id="KW-0472">Membrane</keyword>
<organism evidence="4 5">
    <name type="scientific">Neocallimastix californiae</name>
    <dbReference type="NCBI Taxonomy" id="1754190"/>
    <lineage>
        <taxon>Eukaryota</taxon>
        <taxon>Fungi</taxon>
        <taxon>Fungi incertae sedis</taxon>
        <taxon>Chytridiomycota</taxon>
        <taxon>Chytridiomycota incertae sedis</taxon>
        <taxon>Neocallimastigomycetes</taxon>
        <taxon>Neocallimastigales</taxon>
        <taxon>Neocallimastigaceae</taxon>
        <taxon>Neocallimastix</taxon>
    </lineage>
</organism>
<dbReference type="OrthoDB" id="5961at2759"/>
<sequence>MEIDRDEEPIWVTPLDKKIFQGNNKMKNRYTISKMDVLKAKNKKKNGKIEDQKNLINYIQKKTSSEKSKCEDEEQITESESDYDEDNISTKDKICSEYQNHNKFPKLFNSCYPDEQEECNNKLKSEYLKDSSFPQLLINYIKFLFNLLILVVAIWILFYFIISIKNDINIKYNEYLKENMKKISECYEQFKVNKCSSDIRIPALENTCKDWEACLNQDPDNIQVIMICAEVISEILNKFIDPLSIKTTIVLTVICTTFFIIIWKMNSIPSNKLTETSSNKEKIQNNKENDKGLPPLGVCQPHVMDSRLIGNDLVYQVAPAAIYPMETTCSMPISYPLVYPYPTYPVYQREVNSSHLTNSVPKYRKIPQNKSSKGYKIVKPDYNLYNPIHSMLKIKKSSYPPHYKNKVKEKYYYDIEDNDNYEVIDDYDYDDSYYEDKYGY</sequence>
<keyword evidence="2" id="KW-1133">Transmembrane helix</keyword>
<keyword evidence="5" id="KW-1185">Reference proteome</keyword>
<dbReference type="InterPro" id="IPR018767">
    <property type="entry name" value="Brl1/Brr6_dom"/>
</dbReference>
<evidence type="ECO:0000313" key="5">
    <source>
        <dbReference type="Proteomes" id="UP000193920"/>
    </source>
</evidence>
<evidence type="ECO:0000313" key="4">
    <source>
        <dbReference type="EMBL" id="ORY86465.1"/>
    </source>
</evidence>
<name>A0A1Y2FUT6_9FUNG</name>
<dbReference type="Pfam" id="PF10104">
    <property type="entry name" value="Brr6_like_C_C"/>
    <property type="match status" value="1"/>
</dbReference>
<reference evidence="4 5" key="1">
    <citation type="submission" date="2016-08" db="EMBL/GenBank/DDBJ databases">
        <title>A Parts List for Fungal Cellulosomes Revealed by Comparative Genomics.</title>
        <authorList>
            <consortium name="DOE Joint Genome Institute"/>
            <person name="Haitjema C.H."/>
            <person name="Gilmore S.P."/>
            <person name="Henske J.K."/>
            <person name="Solomon K.V."/>
            <person name="De Groot R."/>
            <person name="Kuo A."/>
            <person name="Mondo S.J."/>
            <person name="Salamov A.A."/>
            <person name="Labutti K."/>
            <person name="Zhao Z."/>
            <person name="Chiniquy J."/>
            <person name="Barry K."/>
            <person name="Brewer H.M."/>
            <person name="Purvine S.O."/>
            <person name="Wright A.T."/>
            <person name="Boxma B."/>
            <person name="Van Alen T."/>
            <person name="Hackstein J.H."/>
            <person name="Baker S.E."/>
            <person name="Grigoriev I.V."/>
            <person name="O'Malley M.A."/>
        </authorList>
    </citation>
    <scope>NUCLEOTIDE SEQUENCE [LARGE SCALE GENOMIC DNA]</scope>
    <source>
        <strain evidence="4 5">G1</strain>
    </source>
</reference>
<dbReference type="GO" id="GO:0006998">
    <property type="term" value="P:nuclear envelope organization"/>
    <property type="evidence" value="ECO:0007669"/>
    <property type="project" value="InterPro"/>
</dbReference>
<dbReference type="EMBL" id="MCOG01000002">
    <property type="protein sequence ID" value="ORY86465.1"/>
    <property type="molecule type" value="Genomic_DNA"/>
</dbReference>
<feature type="transmembrane region" description="Helical" evidence="2">
    <location>
        <begin position="143"/>
        <end position="162"/>
    </location>
</feature>
<dbReference type="AlphaFoldDB" id="A0A1Y2FUT6"/>
<protein>
    <recommendedName>
        <fullName evidence="3">Brl1/Brr6 domain-containing protein</fullName>
    </recommendedName>
</protein>
<feature type="compositionally biased region" description="Acidic residues" evidence="1">
    <location>
        <begin position="71"/>
        <end position="83"/>
    </location>
</feature>
<feature type="region of interest" description="Disordered" evidence="1">
    <location>
        <begin position="63"/>
        <end position="83"/>
    </location>
</feature>
<feature type="domain" description="Brl1/Brr6" evidence="3">
    <location>
        <begin position="137"/>
        <end position="262"/>
    </location>
</feature>
<dbReference type="GO" id="GO:0055088">
    <property type="term" value="P:lipid homeostasis"/>
    <property type="evidence" value="ECO:0007669"/>
    <property type="project" value="InterPro"/>
</dbReference>
<dbReference type="InterPro" id="IPR040202">
    <property type="entry name" value="Brl1/Brr6"/>
</dbReference>
<evidence type="ECO:0000256" key="1">
    <source>
        <dbReference type="SAM" id="MobiDB-lite"/>
    </source>
</evidence>
<dbReference type="GO" id="GO:0031965">
    <property type="term" value="C:nuclear membrane"/>
    <property type="evidence" value="ECO:0007669"/>
    <property type="project" value="InterPro"/>
</dbReference>
<evidence type="ECO:0000256" key="2">
    <source>
        <dbReference type="SAM" id="Phobius"/>
    </source>
</evidence>
<dbReference type="Proteomes" id="UP000193920">
    <property type="component" value="Unassembled WGS sequence"/>
</dbReference>